<dbReference type="PANTHER" id="PTHR31694:SF26">
    <property type="entry name" value="OS05G0151100 PROTEIN"/>
    <property type="match status" value="1"/>
</dbReference>
<evidence type="ECO:0000313" key="1">
    <source>
        <dbReference type="EMBL" id="UTI64253.1"/>
    </source>
</evidence>
<dbReference type="InterPro" id="IPR006311">
    <property type="entry name" value="TAT_signal"/>
</dbReference>
<sequence>MTNTMNNAAPELDLIDVGGMNRASFILKSALAIGTTAGAAAVGPFVTNALAATASSDIDILNFALTLEYLETRFYKEATKLKLSSKVAKLAKQFADEEQQHVNALKGAVKQSGGKPAAKPTFAFGVTDEKSFLKLAQTLEDTGVSAYNGAGPLLKNKDLLLAAGSIVQVEARHAAAIRLLNGVNPAPDAFDKSLDKAAVLKAVTPLIKG</sequence>
<evidence type="ECO:0000313" key="2">
    <source>
        <dbReference type="Proteomes" id="UP001056035"/>
    </source>
</evidence>
<dbReference type="InterPro" id="IPR012347">
    <property type="entry name" value="Ferritin-like"/>
</dbReference>
<accession>A0ABY5DQF5</accession>
<organism evidence="1 2">
    <name type="scientific">Paraconexibacter antarcticus</name>
    <dbReference type="NCBI Taxonomy" id="2949664"/>
    <lineage>
        <taxon>Bacteria</taxon>
        <taxon>Bacillati</taxon>
        <taxon>Actinomycetota</taxon>
        <taxon>Thermoleophilia</taxon>
        <taxon>Solirubrobacterales</taxon>
        <taxon>Paraconexibacteraceae</taxon>
        <taxon>Paraconexibacter</taxon>
    </lineage>
</organism>
<dbReference type="PROSITE" id="PS51318">
    <property type="entry name" value="TAT"/>
    <property type="match status" value="1"/>
</dbReference>
<dbReference type="EMBL" id="CP098502">
    <property type="protein sequence ID" value="UTI64253.1"/>
    <property type="molecule type" value="Genomic_DNA"/>
</dbReference>
<proteinExistence type="predicted"/>
<protein>
    <submittedName>
        <fullName evidence="1">Ferritin-like domain-containing protein</fullName>
    </submittedName>
</protein>
<gene>
    <name evidence="1" type="ORF">NBH00_23300</name>
</gene>
<dbReference type="Pfam" id="PF13668">
    <property type="entry name" value="Ferritin_2"/>
    <property type="match status" value="1"/>
</dbReference>
<dbReference type="Proteomes" id="UP001056035">
    <property type="component" value="Chromosome"/>
</dbReference>
<dbReference type="SUPFAM" id="SSF47240">
    <property type="entry name" value="Ferritin-like"/>
    <property type="match status" value="1"/>
</dbReference>
<keyword evidence="2" id="KW-1185">Reference proteome</keyword>
<dbReference type="CDD" id="cd00657">
    <property type="entry name" value="Ferritin_like"/>
    <property type="match status" value="1"/>
</dbReference>
<dbReference type="PANTHER" id="PTHR31694">
    <property type="entry name" value="DESICCATION-LIKE PROTEIN"/>
    <property type="match status" value="1"/>
</dbReference>
<dbReference type="RefSeq" id="WP_254570963.1">
    <property type="nucleotide sequence ID" value="NZ_CP098502.1"/>
</dbReference>
<dbReference type="Gene3D" id="1.20.1260.10">
    <property type="match status" value="1"/>
</dbReference>
<reference evidence="1 2" key="1">
    <citation type="submission" date="2022-06" db="EMBL/GenBank/DDBJ databases">
        <title>Paraconexibacter antarcticus.</title>
        <authorList>
            <person name="Kim C.S."/>
        </authorList>
    </citation>
    <scope>NUCLEOTIDE SEQUENCE [LARGE SCALE GENOMIC DNA]</scope>
    <source>
        <strain evidence="1 2">02-257</strain>
    </source>
</reference>
<name>A0ABY5DQF5_9ACTN</name>
<dbReference type="InterPro" id="IPR052965">
    <property type="entry name" value="Pigment-catalase-like"/>
</dbReference>
<dbReference type="InterPro" id="IPR009078">
    <property type="entry name" value="Ferritin-like_SF"/>
</dbReference>